<protein>
    <recommendedName>
        <fullName evidence="1">B30.2/SPRY domain-containing protein</fullName>
    </recommendedName>
</protein>
<dbReference type="InterPro" id="IPR001870">
    <property type="entry name" value="B30.2/SPRY"/>
</dbReference>
<dbReference type="PROSITE" id="PS50188">
    <property type="entry name" value="B302_SPRY"/>
    <property type="match status" value="1"/>
</dbReference>
<organism evidence="2 3">
    <name type="scientific">Rhizophagus irregularis</name>
    <dbReference type="NCBI Taxonomy" id="588596"/>
    <lineage>
        <taxon>Eukaryota</taxon>
        <taxon>Fungi</taxon>
        <taxon>Fungi incertae sedis</taxon>
        <taxon>Mucoromycota</taxon>
        <taxon>Glomeromycotina</taxon>
        <taxon>Glomeromycetes</taxon>
        <taxon>Glomerales</taxon>
        <taxon>Glomeraceae</taxon>
        <taxon>Rhizophagus</taxon>
    </lineage>
</organism>
<gene>
    <name evidence="2" type="ORF">CHRIB12_LOCUS3993</name>
</gene>
<comment type="caution">
    <text evidence="2">The sequence shown here is derived from an EMBL/GenBank/DDBJ whole genome shotgun (WGS) entry which is preliminary data.</text>
</comment>
<dbReference type="SMART" id="SM00449">
    <property type="entry name" value="SPRY"/>
    <property type="match status" value="1"/>
</dbReference>
<feature type="domain" description="B30.2/SPRY" evidence="1">
    <location>
        <begin position="123"/>
        <end position="330"/>
    </location>
</feature>
<dbReference type="InterPro" id="IPR003877">
    <property type="entry name" value="SPRY_dom"/>
</dbReference>
<dbReference type="CDD" id="cd12885">
    <property type="entry name" value="SPRY_RanBP_like"/>
    <property type="match status" value="1"/>
</dbReference>
<dbReference type="Pfam" id="PF00622">
    <property type="entry name" value="SPRY"/>
    <property type="match status" value="1"/>
</dbReference>
<dbReference type="InterPro" id="IPR044736">
    <property type="entry name" value="Gid1/RanBPM/SPLA_SPRY"/>
</dbReference>
<evidence type="ECO:0000313" key="3">
    <source>
        <dbReference type="Proteomes" id="UP000684084"/>
    </source>
</evidence>
<dbReference type="InterPro" id="IPR050618">
    <property type="entry name" value="Ubq-SigPath_Reg"/>
</dbReference>
<dbReference type="OrthoDB" id="258495at2759"/>
<name>A0A916E160_9GLOM</name>
<proteinExistence type="predicted"/>
<evidence type="ECO:0000259" key="1">
    <source>
        <dbReference type="PROSITE" id="PS50188"/>
    </source>
</evidence>
<accession>A0A916E160</accession>
<dbReference type="PANTHER" id="PTHR12864">
    <property type="entry name" value="RAN BINDING PROTEIN 9-RELATED"/>
    <property type="match status" value="1"/>
</dbReference>
<reference evidence="2" key="1">
    <citation type="submission" date="2020-05" db="EMBL/GenBank/DDBJ databases">
        <authorList>
            <person name="Rincon C."/>
            <person name="Sanders R I."/>
            <person name="Robbins C."/>
            <person name="Chaturvedi A."/>
        </authorList>
    </citation>
    <scope>NUCLEOTIDE SEQUENCE</scope>
    <source>
        <strain evidence="2">CHB12</strain>
    </source>
</reference>
<dbReference type="Proteomes" id="UP000684084">
    <property type="component" value="Unassembled WGS sequence"/>
</dbReference>
<dbReference type="EMBL" id="CAGKOT010000005">
    <property type="protein sequence ID" value="CAB5344726.1"/>
    <property type="molecule type" value="Genomic_DNA"/>
</dbReference>
<sequence length="347" mass="39400">MSILKASFIIGWLYEYNRFLKTLIGDIKGLAIPSQKVMNIMFYRELAIVGIPTVLLLLILNINTILCQIYVDEDVISQIYGSENKQILIKRTIVFFISFTKKIFRKFLKFLGKEPNSDLRMLGANEWKFEPRSEISILEIVSINIDDNDNKSDDVIDIENEKNISKSVEISFNAESDVMIQTKYPLPNSFKKDTSSVTLSPSLPIEYYYYEITILSNQDIDETIIAIGLAPKNHSIYRLPGCDTHSVGFHSDEGRTFHNEGYTGSKYAEKWGKVNDVIGCGFCPSTGQVFFTMNGNHLGFAYTGLFHTWYPTIGSNGVCSLKVNFGQEEFTYKEANDMNIADLISCF</sequence>
<dbReference type="AlphaFoldDB" id="A0A916E160"/>
<evidence type="ECO:0000313" key="2">
    <source>
        <dbReference type="EMBL" id="CAB5344726.1"/>
    </source>
</evidence>
<dbReference type="VEuPathDB" id="FungiDB:RhiirFUN_024227"/>